<evidence type="ECO:0000313" key="1">
    <source>
        <dbReference type="EMBL" id="KAH3874146.1"/>
    </source>
</evidence>
<dbReference type="EMBL" id="JAIWYP010000002">
    <property type="protein sequence ID" value="KAH3874146.1"/>
    <property type="molecule type" value="Genomic_DNA"/>
</dbReference>
<sequence>MLPVLTRSPRLTGQCGACVMEMRRGYVTEVRVVSRSTLAASGVRFVMTHLPGIVDGRSKR</sequence>
<keyword evidence="2" id="KW-1185">Reference proteome</keyword>
<proteinExistence type="predicted"/>
<accession>A0A9D4MDB1</accession>
<dbReference type="Proteomes" id="UP000828390">
    <property type="component" value="Unassembled WGS sequence"/>
</dbReference>
<reference evidence="1" key="2">
    <citation type="submission" date="2020-11" db="EMBL/GenBank/DDBJ databases">
        <authorList>
            <person name="McCartney M.A."/>
            <person name="Auch B."/>
            <person name="Kono T."/>
            <person name="Mallez S."/>
            <person name="Becker A."/>
            <person name="Gohl D.M."/>
            <person name="Silverstein K.A.T."/>
            <person name="Koren S."/>
            <person name="Bechman K.B."/>
            <person name="Herman A."/>
            <person name="Abrahante J.E."/>
            <person name="Garbe J."/>
        </authorList>
    </citation>
    <scope>NUCLEOTIDE SEQUENCE</scope>
    <source>
        <strain evidence="1">Duluth1</strain>
        <tissue evidence="1">Whole animal</tissue>
    </source>
</reference>
<comment type="caution">
    <text evidence="1">The sequence shown here is derived from an EMBL/GenBank/DDBJ whole genome shotgun (WGS) entry which is preliminary data.</text>
</comment>
<name>A0A9D4MDB1_DREPO</name>
<protein>
    <submittedName>
        <fullName evidence="1">Uncharacterized protein</fullName>
    </submittedName>
</protein>
<dbReference type="AlphaFoldDB" id="A0A9D4MDB1"/>
<reference evidence="1" key="1">
    <citation type="journal article" date="2019" name="bioRxiv">
        <title>The Genome of the Zebra Mussel, Dreissena polymorpha: A Resource for Invasive Species Research.</title>
        <authorList>
            <person name="McCartney M.A."/>
            <person name="Auch B."/>
            <person name="Kono T."/>
            <person name="Mallez S."/>
            <person name="Zhang Y."/>
            <person name="Obille A."/>
            <person name="Becker A."/>
            <person name="Abrahante J.E."/>
            <person name="Garbe J."/>
            <person name="Badalamenti J.P."/>
            <person name="Herman A."/>
            <person name="Mangelson H."/>
            <person name="Liachko I."/>
            <person name="Sullivan S."/>
            <person name="Sone E.D."/>
            <person name="Koren S."/>
            <person name="Silverstein K.A.T."/>
            <person name="Beckman K.B."/>
            <person name="Gohl D.M."/>
        </authorList>
    </citation>
    <scope>NUCLEOTIDE SEQUENCE</scope>
    <source>
        <strain evidence="1">Duluth1</strain>
        <tissue evidence="1">Whole animal</tissue>
    </source>
</reference>
<evidence type="ECO:0000313" key="2">
    <source>
        <dbReference type="Proteomes" id="UP000828390"/>
    </source>
</evidence>
<gene>
    <name evidence="1" type="ORF">DPMN_037388</name>
</gene>
<organism evidence="1 2">
    <name type="scientific">Dreissena polymorpha</name>
    <name type="common">Zebra mussel</name>
    <name type="synonym">Mytilus polymorpha</name>
    <dbReference type="NCBI Taxonomy" id="45954"/>
    <lineage>
        <taxon>Eukaryota</taxon>
        <taxon>Metazoa</taxon>
        <taxon>Spiralia</taxon>
        <taxon>Lophotrochozoa</taxon>
        <taxon>Mollusca</taxon>
        <taxon>Bivalvia</taxon>
        <taxon>Autobranchia</taxon>
        <taxon>Heteroconchia</taxon>
        <taxon>Euheterodonta</taxon>
        <taxon>Imparidentia</taxon>
        <taxon>Neoheterodontei</taxon>
        <taxon>Myida</taxon>
        <taxon>Dreissenoidea</taxon>
        <taxon>Dreissenidae</taxon>
        <taxon>Dreissena</taxon>
    </lineage>
</organism>